<dbReference type="AlphaFoldDB" id="A0A833YPK8"/>
<reference evidence="2 3" key="1">
    <citation type="journal article" date="2020" name="Nature">
        <title>Six reference-quality genomes reveal evolution of bat adaptations.</title>
        <authorList>
            <person name="Jebb D."/>
            <person name="Huang Z."/>
            <person name="Pippel M."/>
            <person name="Hughes G.M."/>
            <person name="Lavrichenko K."/>
            <person name="Devanna P."/>
            <person name="Winkler S."/>
            <person name="Jermiin L.S."/>
            <person name="Skirmuntt E.C."/>
            <person name="Katzourakis A."/>
            <person name="Burkitt-Gray L."/>
            <person name="Ray D.A."/>
            <person name="Sullivan K.A.M."/>
            <person name="Roscito J.G."/>
            <person name="Kirilenko B.M."/>
            <person name="Davalos L.M."/>
            <person name="Corthals A.P."/>
            <person name="Power M.L."/>
            <person name="Jones G."/>
            <person name="Ransome R.D."/>
            <person name="Dechmann D.K.N."/>
            <person name="Locatelli A.G."/>
            <person name="Puechmaille S.J."/>
            <person name="Fedrigo O."/>
            <person name="Jarvis E.D."/>
            <person name="Hiller M."/>
            <person name="Vernes S.C."/>
            <person name="Myers E.W."/>
            <person name="Teeling E.C."/>
        </authorList>
    </citation>
    <scope>NUCLEOTIDE SEQUENCE [LARGE SCALE GENOMIC DNA]</scope>
    <source>
        <strain evidence="2">Bat1K_MPI-CBG_1</strain>
    </source>
</reference>
<evidence type="ECO:0000313" key="3">
    <source>
        <dbReference type="Proteomes" id="UP000664940"/>
    </source>
</evidence>
<proteinExistence type="predicted"/>
<evidence type="ECO:0000256" key="1">
    <source>
        <dbReference type="SAM" id="MobiDB-lite"/>
    </source>
</evidence>
<feature type="region of interest" description="Disordered" evidence="1">
    <location>
        <begin position="1"/>
        <end position="70"/>
    </location>
</feature>
<organism evidence="2 3">
    <name type="scientific">Phyllostomus discolor</name>
    <name type="common">pale spear-nosed bat</name>
    <dbReference type="NCBI Taxonomy" id="89673"/>
    <lineage>
        <taxon>Eukaryota</taxon>
        <taxon>Metazoa</taxon>
        <taxon>Chordata</taxon>
        <taxon>Craniata</taxon>
        <taxon>Vertebrata</taxon>
        <taxon>Euteleostomi</taxon>
        <taxon>Mammalia</taxon>
        <taxon>Eutheria</taxon>
        <taxon>Laurasiatheria</taxon>
        <taxon>Chiroptera</taxon>
        <taxon>Yangochiroptera</taxon>
        <taxon>Phyllostomidae</taxon>
        <taxon>Phyllostominae</taxon>
        <taxon>Phyllostomus</taxon>
    </lineage>
</organism>
<feature type="region of interest" description="Disordered" evidence="1">
    <location>
        <begin position="136"/>
        <end position="178"/>
    </location>
</feature>
<comment type="caution">
    <text evidence="2">The sequence shown here is derived from an EMBL/GenBank/DDBJ whole genome shotgun (WGS) entry which is preliminary data.</text>
</comment>
<protein>
    <submittedName>
        <fullName evidence="2">Uncharacterized protein</fullName>
    </submittedName>
</protein>
<gene>
    <name evidence="2" type="ORF">HJG60_009203</name>
</gene>
<dbReference type="Proteomes" id="UP000664940">
    <property type="component" value="Unassembled WGS sequence"/>
</dbReference>
<sequence length="248" mass="26870">MWFPGATNPSAGSTAPPVCRQLHGTRGPAQKAAEPQSPAESPKGRWHFTCTQPLSRHHRPPPPTPLSPTTVRAVTSACVSLPSEAPRQNQQTLLGPCYALDCLEDSLQVLTRFLPQNCPALWGRCHPYPRLLAEGSGVQRRTGTQPRSRAPCGKRQTIPGRGRHPLSQSPEPSVPRHLPRCVRGPVSCDLNIKTPVCERLRASGVEILPKQLDRGQGAPGKSLALFSWLHAQPSKWNNNEGLQGATSA</sequence>
<evidence type="ECO:0000313" key="2">
    <source>
        <dbReference type="EMBL" id="KAF6078359.1"/>
    </source>
</evidence>
<name>A0A833YPK8_9CHIR</name>
<accession>A0A833YPK8</accession>
<dbReference type="EMBL" id="JABVXQ010000014">
    <property type="protein sequence ID" value="KAF6078359.1"/>
    <property type="molecule type" value="Genomic_DNA"/>
</dbReference>